<feature type="region of interest" description="Disordered" evidence="1">
    <location>
        <begin position="1"/>
        <end position="21"/>
    </location>
</feature>
<reference evidence="2" key="1">
    <citation type="submission" date="2019-12" db="EMBL/GenBank/DDBJ databases">
        <title>Genome sequencing and annotation of Brassica cretica.</title>
        <authorList>
            <person name="Studholme D.J."/>
            <person name="Sarris P."/>
        </authorList>
    </citation>
    <scope>NUCLEOTIDE SEQUENCE</scope>
    <source>
        <strain evidence="2">PFS-109/04</strain>
        <tissue evidence="2">Leaf</tissue>
    </source>
</reference>
<protein>
    <submittedName>
        <fullName evidence="2">Uncharacterized protein</fullName>
    </submittedName>
</protein>
<evidence type="ECO:0000256" key="1">
    <source>
        <dbReference type="SAM" id="MobiDB-lite"/>
    </source>
</evidence>
<dbReference type="EMBL" id="QGKX02001621">
    <property type="protein sequence ID" value="KAF3501543.1"/>
    <property type="molecule type" value="Genomic_DNA"/>
</dbReference>
<evidence type="ECO:0000313" key="2">
    <source>
        <dbReference type="EMBL" id="KAF3501543.1"/>
    </source>
</evidence>
<dbReference type="Proteomes" id="UP000712600">
    <property type="component" value="Unassembled WGS sequence"/>
</dbReference>
<name>A0A8S9NKN7_BRACR</name>
<proteinExistence type="predicted"/>
<dbReference type="AlphaFoldDB" id="A0A8S9NKN7"/>
<organism evidence="2 3">
    <name type="scientific">Brassica cretica</name>
    <name type="common">Mustard</name>
    <dbReference type="NCBI Taxonomy" id="69181"/>
    <lineage>
        <taxon>Eukaryota</taxon>
        <taxon>Viridiplantae</taxon>
        <taxon>Streptophyta</taxon>
        <taxon>Embryophyta</taxon>
        <taxon>Tracheophyta</taxon>
        <taxon>Spermatophyta</taxon>
        <taxon>Magnoliopsida</taxon>
        <taxon>eudicotyledons</taxon>
        <taxon>Gunneridae</taxon>
        <taxon>Pentapetalae</taxon>
        <taxon>rosids</taxon>
        <taxon>malvids</taxon>
        <taxon>Brassicales</taxon>
        <taxon>Brassicaceae</taxon>
        <taxon>Brassiceae</taxon>
        <taxon>Brassica</taxon>
    </lineage>
</organism>
<comment type="caution">
    <text evidence="2">The sequence shown here is derived from an EMBL/GenBank/DDBJ whole genome shotgun (WGS) entry which is preliminary data.</text>
</comment>
<sequence>MRRRIETHHGRRLSRSSPLSSVLSRLLRQKKNRNPPQSTTLSVLMASTPIYSRLFHQKKDLTTTIDDSLGSDCVTCVTSCFSRSSRRLFR</sequence>
<evidence type="ECO:0000313" key="3">
    <source>
        <dbReference type="Proteomes" id="UP000712600"/>
    </source>
</evidence>
<gene>
    <name evidence="2" type="ORF">F2Q69_00044202</name>
</gene>
<accession>A0A8S9NKN7</accession>
<feature type="compositionally biased region" description="Basic residues" evidence="1">
    <location>
        <begin position="1"/>
        <end position="14"/>
    </location>
</feature>